<evidence type="ECO:0000313" key="2">
    <source>
        <dbReference type="Proteomes" id="UP001595752"/>
    </source>
</evidence>
<evidence type="ECO:0000313" key="1">
    <source>
        <dbReference type="EMBL" id="MFC3885181.1"/>
    </source>
</evidence>
<reference evidence="2" key="1">
    <citation type="journal article" date="2019" name="Int. J. Syst. Evol. Microbiol.">
        <title>The Global Catalogue of Microorganisms (GCM) 10K type strain sequencing project: providing services to taxonomists for standard genome sequencing and annotation.</title>
        <authorList>
            <consortium name="The Broad Institute Genomics Platform"/>
            <consortium name="The Broad Institute Genome Sequencing Center for Infectious Disease"/>
            <person name="Wu L."/>
            <person name="Ma J."/>
        </authorList>
    </citation>
    <scope>NUCLEOTIDE SEQUENCE [LARGE SCALE GENOMIC DNA]</scope>
    <source>
        <strain evidence="2">CCUG 61889</strain>
    </source>
</reference>
<gene>
    <name evidence="1" type="ORF">ACFOU2_17580</name>
</gene>
<comment type="caution">
    <text evidence="1">The sequence shown here is derived from an EMBL/GenBank/DDBJ whole genome shotgun (WGS) entry which is preliminary data.</text>
</comment>
<sequence>MPQAAFLKNKNQLLHFYNDGLFYEAFVIAEKTHMEHPDKRIKTTLWKARILCKLNHPEQAITELQSALSQNIWWHPNTFVYEPDFQPLFQFKSFHRFLSACEKKWRHDQRTNQAINTDQ</sequence>
<organism evidence="1 2">
    <name type="scientific">Bacillus songklensis</name>
    <dbReference type="NCBI Taxonomy" id="1069116"/>
    <lineage>
        <taxon>Bacteria</taxon>
        <taxon>Bacillati</taxon>
        <taxon>Bacillota</taxon>
        <taxon>Bacilli</taxon>
        <taxon>Bacillales</taxon>
        <taxon>Bacillaceae</taxon>
        <taxon>Bacillus</taxon>
    </lineage>
</organism>
<dbReference type="Proteomes" id="UP001595752">
    <property type="component" value="Unassembled WGS sequence"/>
</dbReference>
<dbReference type="EMBL" id="JBHRZT010000068">
    <property type="protein sequence ID" value="MFC3885181.1"/>
    <property type="molecule type" value="Genomic_DNA"/>
</dbReference>
<name>A0ABV8B748_9BACI</name>
<protein>
    <submittedName>
        <fullName evidence="1">Uncharacterized protein</fullName>
    </submittedName>
</protein>
<proteinExistence type="predicted"/>
<accession>A0ABV8B748</accession>
<dbReference type="RefSeq" id="WP_377917335.1">
    <property type="nucleotide sequence ID" value="NZ_JBHRZT010000068.1"/>
</dbReference>
<keyword evidence="2" id="KW-1185">Reference proteome</keyword>